<dbReference type="Proteomes" id="UP000825729">
    <property type="component" value="Unassembled WGS sequence"/>
</dbReference>
<proteinExistence type="predicted"/>
<sequence>MVHACPNRVERPILDNLHLAAPSGRDLSRQNLTQTGACFCLIPFLTNLAVEVEEANPNENPLSRYGYFSSNLDTVLFRNSTMRNSTCLSDSPAGAEKSGGHRSIKLIISGVYISDWRHPSHCPRLISVSASEDCICSLKKFNSCENIANQTKET</sequence>
<protein>
    <submittedName>
        <fullName evidence="1">Uncharacterized protein</fullName>
    </submittedName>
</protein>
<name>A0AAV7FCR6_ARIFI</name>
<dbReference type="EMBL" id="JAINDJ010000002">
    <property type="protein sequence ID" value="KAG9458389.1"/>
    <property type="molecule type" value="Genomic_DNA"/>
</dbReference>
<dbReference type="AlphaFoldDB" id="A0AAV7FCR6"/>
<organism evidence="1 2">
    <name type="scientific">Aristolochia fimbriata</name>
    <name type="common">White veined hardy Dutchman's pipe vine</name>
    <dbReference type="NCBI Taxonomy" id="158543"/>
    <lineage>
        <taxon>Eukaryota</taxon>
        <taxon>Viridiplantae</taxon>
        <taxon>Streptophyta</taxon>
        <taxon>Embryophyta</taxon>
        <taxon>Tracheophyta</taxon>
        <taxon>Spermatophyta</taxon>
        <taxon>Magnoliopsida</taxon>
        <taxon>Magnoliidae</taxon>
        <taxon>Piperales</taxon>
        <taxon>Aristolochiaceae</taxon>
        <taxon>Aristolochia</taxon>
    </lineage>
</organism>
<keyword evidence="2" id="KW-1185">Reference proteome</keyword>
<comment type="caution">
    <text evidence="1">The sequence shown here is derived from an EMBL/GenBank/DDBJ whole genome shotgun (WGS) entry which is preliminary data.</text>
</comment>
<accession>A0AAV7FCR6</accession>
<evidence type="ECO:0000313" key="1">
    <source>
        <dbReference type="EMBL" id="KAG9458389.1"/>
    </source>
</evidence>
<evidence type="ECO:0000313" key="2">
    <source>
        <dbReference type="Proteomes" id="UP000825729"/>
    </source>
</evidence>
<gene>
    <name evidence="1" type="ORF">H6P81_002897</name>
</gene>
<reference evidence="1 2" key="1">
    <citation type="submission" date="2021-07" db="EMBL/GenBank/DDBJ databases">
        <title>The Aristolochia fimbriata genome: insights into angiosperm evolution, floral development and chemical biosynthesis.</title>
        <authorList>
            <person name="Jiao Y."/>
        </authorList>
    </citation>
    <scope>NUCLEOTIDE SEQUENCE [LARGE SCALE GENOMIC DNA]</scope>
    <source>
        <strain evidence="1">IBCAS-2021</strain>
        <tissue evidence="1">Leaf</tissue>
    </source>
</reference>